<evidence type="ECO:0000313" key="7">
    <source>
        <dbReference type="Proteomes" id="UP000287188"/>
    </source>
</evidence>
<keyword evidence="2 5" id="KW-0812">Transmembrane</keyword>
<dbReference type="Pfam" id="PF04191">
    <property type="entry name" value="PEMT"/>
    <property type="match status" value="1"/>
</dbReference>
<dbReference type="AlphaFoldDB" id="A0A402ARZ9"/>
<feature type="transmembrane region" description="Helical" evidence="5">
    <location>
        <begin position="108"/>
        <end position="129"/>
    </location>
</feature>
<evidence type="ECO:0000256" key="5">
    <source>
        <dbReference type="SAM" id="Phobius"/>
    </source>
</evidence>
<comment type="caution">
    <text evidence="6">The sequence shown here is derived from an EMBL/GenBank/DDBJ whole genome shotgun (WGS) entry which is preliminary data.</text>
</comment>
<reference evidence="7" key="1">
    <citation type="submission" date="2018-12" db="EMBL/GenBank/DDBJ databases">
        <title>Tengunoibacter tsumagoiensis gen. nov., sp. nov., Dictyobacter kobayashii sp. nov., D. alpinus sp. nov., and D. joshuensis sp. nov. and description of Dictyobacteraceae fam. nov. within the order Ktedonobacterales isolated from Tengu-no-mugimeshi.</title>
        <authorList>
            <person name="Wang C.M."/>
            <person name="Zheng Y."/>
            <person name="Sakai Y."/>
            <person name="Toyoda A."/>
            <person name="Minakuchi Y."/>
            <person name="Abe K."/>
            <person name="Yokota A."/>
            <person name="Yabe S."/>
        </authorList>
    </citation>
    <scope>NUCLEOTIDE SEQUENCE [LARGE SCALE GENOMIC DNA]</scope>
    <source>
        <strain evidence="7">Uno11</strain>
    </source>
</reference>
<accession>A0A402ARZ9</accession>
<dbReference type="GO" id="GO:0008168">
    <property type="term" value="F:methyltransferase activity"/>
    <property type="evidence" value="ECO:0007669"/>
    <property type="project" value="UniProtKB-KW"/>
</dbReference>
<feature type="transmembrane region" description="Helical" evidence="5">
    <location>
        <begin position="166"/>
        <end position="195"/>
    </location>
</feature>
<keyword evidence="6" id="KW-0808">Transferase</keyword>
<evidence type="ECO:0000256" key="4">
    <source>
        <dbReference type="ARBA" id="ARBA00023136"/>
    </source>
</evidence>
<dbReference type="Proteomes" id="UP000287188">
    <property type="component" value="Unassembled WGS sequence"/>
</dbReference>
<dbReference type="EMBL" id="BIFS01000001">
    <property type="protein sequence ID" value="GCE21874.1"/>
    <property type="molecule type" value="Genomic_DNA"/>
</dbReference>
<dbReference type="GO" id="GO:0012505">
    <property type="term" value="C:endomembrane system"/>
    <property type="evidence" value="ECO:0007669"/>
    <property type="project" value="UniProtKB-SubCell"/>
</dbReference>
<dbReference type="InterPro" id="IPR052527">
    <property type="entry name" value="Metal_cation-efflux_comp"/>
</dbReference>
<feature type="transmembrane region" description="Helical" evidence="5">
    <location>
        <begin position="76"/>
        <end position="96"/>
    </location>
</feature>
<keyword evidence="6" id="KW-0489">Methyltransferase</keyword>
<dbReference type="Gene3D" id="1.20.120.1630">
    <property type="match status" value="1"/>
</dbReference>
<dbReference type="InterPro" id="IPR007318">
    <property type="entry name" value="Phopholipid_MeTrfase"/>
</dbReference>
<evidence type="ECO:0000256" key="3">
    <source>
        <dbReference type="ARBA" id="ARBA00022989"/>
    </source>
</evidence>
<dbReference type="PROSITE" id="PS50244">
    <property type="entry name" value="S5A_REDUCTASE"/>
    <property type="match status" value="1"/>
</dbReference>
<name>A0A402ARZ9_9CHLR</name>
<protein>
    <submittedName>
        <fullName evidence="6">Isoprenylcysteine carboxyl methyltransferase</fullName>
    </submittedName>
</protein>
<feature type="transmembrane region" description="Helical" evidence="5">
    <location>
        <begin position="35"/>
        <end position="55"/>
    </location>
</feature>
<keyword evidence="7" id="KW-1185">Reference proteome</keyword>
<gene>
    <name evidence="6" type="ORF">KDK_56740</name>
</gene>
<comment type="subcellular location">
    <subcellularLocation>
        <location evidence="1">Endomembrane system</location>
        <topology evidence="1">Multi-pass membrane protein</topology>
    </subcellularLocation>
</comment>
<feature type="transmembrane region" description="Helical" evidence="5">
    <location>
        <begin position="7"/>
        <end position="29"/>
    </location>
</feature>
<dbReference type="PANTHER" id="PTHR43847">
    <property type="entry name" value="BLL3993 PROTEIN"/>
    <property type="match status" value="1"/>
</dbReference>
<dbReference type="RefSeq" id="WP_218032027.1">
    <property type="nucleotide sequence ID" value="NZ_BIFS01000001.1"/>
</dbReference>
<dbReference type="PANTHER" id="PTHR43847:SF1">
    <property type="entry name" value="BLL3993 PROTEIN"/>
    <property type="match status" value="1"/>
</dbReference>
<proteinExistence type="predicted"/>
<evidence type="ECO:0000256" key="1">
    <source>
        <dbReference type="ARBA" id="ARBA00004127"/>
    </source>
</evidence>
<evidence type="ECO:0000256" key="2">
    <source>
        <dbReference type="ARBA" id="ARBA00022692"/>
    </source>
</evidence>
<organism evidence="6 7">
    <name type="scientific">Dictyobacter kobayashii</name>
    <dbReference type="NCBI Taxonomy" id="2014872"/>
    <lineage>
        <taxon>Bacteria</taxon>
        <taxon>Bacillati</taxon>
        <taxon>Chloroflexota</taxon>
        <taxon>Ktedonobacteria</taxon>
        <taxon>Ktedonobacterales</taxon>
        <taxon>Dictyobacteraceae</taxon>
        <taxon>Dictyobacter</taxon>
    </lineage>
</organism>
<dbReference type="GO" id="GO:0032259">
    <property type="term" value="P:methylation"/>
    <property type="evidence" value="ECO:0007669"/>
    <property type="project" value="UniProtKB-KW"/>
</dbReference>
<sequence>MVRNFAIQALLGGMFQVLMFPLILFLAAGTLAWPAAWIFLVLLYGFVSVTARWLSRRNPGLLEERMSMFKSGQSERDRLFVPLVVVCMVWLALMPLDAVRFHWSWVPVWLQVVGALALIGSFVFMFLAFRENGYLTPTVRIQKEREHKVISTGLYQYVRHPMYSGFLLFFVGTALLLGSVYGLLFALVLCGLFAWRAVREEHTLLVGLPGYDAYMARVHYRLIPRVW</sequence>
<keyword evidence="4 5" id="KW-0472">Membrane</keyword>
<evidence type="ECO:0000313" key="6">
    <source>
        <dbReference type="EMBL" id="GCE21874.1"/>
    </source>
</evidence>
<keyword evidence="3 5" id="KW-1133">Transmembrane helix</keyword>